<keyword evidence="5" id="KW-1185">Reference proteome</keyword>
<dbReference type="InterPro" id="IPR002220">
    <property type="entry name" value="DapA-like"/>
</dbReference>
<dbReference type="PANTHER" id="PTHR42849">
    <property type="entry name" value="N-ACETYLNEURAMINATE LYASE"/>
    <property type="match status" value="1"/>
</dbReference>
<dbReference type="AlphaFoldDB" id="A0A2R5EKZ9"/>
<dbReference type="GO" id="GO:0005829">
    <property type="term" value="C:cytosol"/>
    <property type="evidence" value="ECO:0007669"/>
    <property type="project" value="TreeGrafter"/>
</dbReference>
<gene>
    <name evidence="4" type="ORF">PAT3040_01868</name>
</gene>
<protein>
    <submittedName>
        <fullName evidence="4">Dihydrodipicolinate synthase family protein</fullName>
    </submittedName>
</protein>
<proteinExistence type="inferred from homology"/>
<evidence type="ECO:0000256" key="1">
    <source>
        <dbReference type="ARBA" id="ARBA00023239"/>
    </source>
</evidence>
<dbReference type="RefSeq" id="WP_108992399.1">
    <property type="nucleotide sequence ID" value="NZ_BDQX01000089.1"/>
</dbReference>
<feature type="active site" description="Proton donor/acceptor" evidence="3">
    <location>
        <position position="140"/>
    </location>
</feature>
<keyword evidence="1 2" id="KW-0456">Lyase</keyword>
<dbReference type="GO" id="GO:0008747">
    <property type="term" value="F:N-acetylneuraminate lyase activity"/>
    <property type="evidence" value="ECO:0007669"/>
    <property type="project" value="TreeGrafter"/>
</dbReference>
<name>A0A2R5EKZ9_9BACL</name>
<evidence type="ECO:0000313" key="5">
    <source>
        <dbReference type="Proteomes" id="UP000245202"/>
    </source>
</evidence>
<organism evidence="4 5">
    <name type="scientific">Paenibacillus agaridevorans</name>
    <dbReference type="NCBI Taxonomy" id="171404"/>
    <lineage>
        <taxon>Bacteria</taxon>
        <taxon>Bacillati</taxon>
        <taxon>Bacillota</taxon>
        <taxon>Bacilli</taxon>
        <taxon>Bacillales</taxon>
        <taxon>Paenibacillaceae</taxon>
        <taxon>Paenibacillus</taxon>
    </lineage>
</organism>
<dbReference type="PIRSF" id="PIRSF001365">
    <property type="entry name" value="DHDPS"/>
    <property type="match status" value="1"/>
</dbReference>
<evidence type="ECO:0000313" key="4">
    <source>
        <dbReference type="EMBL" id="GBG07320.1"/>
    </source>
</evidence>
<feature type="active site" description="Schiff-base intermediate with substrate" evidence="3">
    <location>
        <position position="168"/>
    </location>
</feature>
<evidence type="ECO:0000256" key="2">
    <source>
        <dbReference type="PIRNR" id="PIRNR001365"/>
    </source>
</evidence>
<comment type="caution">
    <text evidence="4">The sequence shown here is derived from an EMBL/GenBank/DDBJ whole genome shotgun (WGS) entry which is preliminary data.</text>
</comment>
<dbReference type="InterPro" id="IPR013785">
    <property type="entry name" value="Aldolase_TIM"/>
</dbReference>
<dbReference type="SUPFAM" id="SSF51569">
    <property type="entry name" value="Aldolase"/>
    <property type="match status" value="1"/>
</dbReference>
<accession>A0A2R5EKZ9</accession>
<dbReference type="Gene3D" id="3.20.20.70">
    <property type="entry name" value="Aldolase class I"/>
    <property type="match status" value="1"/>
</dbReference>
<dbReference type="Pfam" id="PF00701">
    <property type="entry name" value="DHDPS"/>
    <property type="match status" value="1"/>
</dbReference>
<reference evidence="4 5" key="1">
    <citation type="submission" date="2017-08" db="EMBL/GenBank/DDBJ databases">
        <title>Substantial Increase in Enzyme Production by Combined Drug-Resistance Mutations in Paenibacillus agaridevorans.</title>
        <authorList>
            <person name="Tanaka Y."/>
            <person name="Funane K."/>
            <person name="Hosaka T."/>
            <person name="Shiwa Y."/>
            <person name="Fujita N."/>
            <person name="Miyazaki T."/>
            <person name="Yoshikawa H."/>
            <person name="Murakami K."/>
            <person name="Kasahara K."/>
            <person name="Inaoka T."/>
            <person name="Hiraga Y."/>
            <person name="Ochi K."/>
        </authorList>
    </citation>
    <scope>NUCLEOTIDE SEQUENCE [LARGE SCALE GENOMIC DNA]</scope>
    <source>
        <strain evidence="4 5">T-3040</strain>
    </source>
</reference>
<dbReference type="GO" id="GO:0019262">
    <property type="term" value="P:N-acetylneuraminate catabolic process"/>
    <property type="evidence" value="ECO:0007669"/>
    <property type="project" value="TreeGrafter"/>
</dbReference>
<dbReference type="PANTHER" id="PTHR42849:SF1">
    <property type="entry name" value="N-ACETYLNEURAMINATE LYASE"/>
    <property type="match status" value="1"/>
</dbReference>
<dbReference type="Proteomes" id="UP000245202">
    <property type="component" value="Unassembled WGS sequence"/>
</dbReference>
<evidence type="ECO:0000256" key="3">
    <source>
        <dbReference type="PIRSR" id="PIRSR001365-1"/>
    </source>
</evidence>
<dbReference type="CDD" id="cd00408">
    <property type="entry name" value="DHDPS-like"/>
    <property type="match status" value="1"/>
</dbReference>
<sequence length="299" mass="32128">MKNILSAGYYPALGTPLDEQGNVIASSLSLHVEDQLNGNAAGLLVMGSMGMQAQIKNSEYARTAQIASDAVKAAQSACPVMVGVMDNSIGRVAERIDSLKGMALSGVVATTPFYFALTQTEVRAFFERIASKSPFPVYMYDLPGITKTKIEAATAIELMKHPNIAGIKTGDLALARVLQREKFQHAPNFSVLFSGLDVFDAAYGYGLTSQLDGMFSCTTAINKRLYESLASEDMEAASSSLDDIITLRNTFVSVGVFGGFSYAMNSLGFEGNFAPDYAPRLTAAQEEQVQSCMRSLKLI</sequence>
<comment type="similarity">
    <text evidence="2">Belongs to the DapA family.</text>
</comment>
<dbReference type="SMART" id="SM01130">
    <property type="entry name" value="DHDPS"/>
    <property type="match status" value="1"/>
</dbReference>
<dbReference type="EMBL" id="BDQX01000089">
    <property type="protein sequence ID" value="GBG07320.1"/>
    <property type="molecule type" value="Genomic_DNA"/>
</dbReference>